<evidence type="ECO:0000256" key="4">
    <source>
        <dbReference type="ARBA" id="ARBA00023180"/>
    </source>
</evidence>
<dbReference type="GO" id="GO:0016020">
    <property type="term" value="C:membrane"/>
    <property type="evidence" value="ECO:0007669"/>
    <property type="project" value="UniProtKB-SubCell"/>
</dbReference>
<keyword evidence="5" id="KW-0812">Transmembrane</keyword>
<evidence type="ECO:0000256" key="3">
    <source>
        <dbReference type="ARBA" id="ARBA00023136"/>
    </source>
</evidence>
<keyword evidence="3 5" id="KW-0472">Membrane</keyword>
<dbReference type="Proteomes" id="UP001295444">
    <property type="component" value="Chromosome 13"/>
</dbReference>
<evidence type="ECO:0000313" key="9">
    <source>
        <dbReference type="Proteomes" id="UP001295444"/>
    </source>
</evidence>
<comment type="subcellular location">
    <subcellularLocation>
        <location evidence="1">Membrane</location>
    </subcellularLocation>
</comment>
<dbReference type="Gene3D" id="2.60.40.10">
    <property type="entry name" value="Immunoglobulins"/>
    <property type="match status" value="1"/>
</dbReference>
<dbReference type="InterPro" id="IPR013783">
    <property type="entry name" value="Ig-like_fold"/>
</dbReference>
<dbReference type="InterPro" id="IPR015631">
    <property type="entry name" value="CD2/SLAM_rcpt"/>
</dbReference>
<dbReference type="PROSITE" id="PS50835">
    <property type="entry name" value="IG_LIKE"/>
    <property type="match status" value="1"/>
</dbReference>
<keyword evidence="2 6" id="KW-0732">Signal</keyword>
<feature type="domain" description="Ig-like" evidence="7">
    <location>
        <begin position="146"/>
        <end position="203"/>
    </location>
</feature>
<keyword evidence="9" id="KW-1185">Reference proteome</keyword>
<dbReference type="SUPFAM" id="SSF48726">
    <property type="entry name" value="Immunoglobulin"/>
    <property type="match status" value="1"/>
</dbReference>
<protein>
    <submittedName>
        <fullName evidence="8">Signaling lymphocytic activation molecule isoform X2</fullName>
    </submittedName>
</protein>
<evidence type="ECO:0000256" key="6">
    <source>
        <dbReference type="SAM" id="SignalP"/>
    </source>
</evidence>
<dbReference type="PANTHER" id="PTHR12080:SF134">
    <property type="entry name" value="CD48 ANTIGEN"/>
    <property type="match status" value="1"/>
</dbReference>
<dbReference type="InterPro" id="IPR036179">
    <property type="entry name" value="Ig-like_dom_sf"/>
</dbReference>
<keyword evidence="4" id="KW-0325">Glycoprotein</keyword>
<feature type="chain" id="PRO_5042151279" evidence="6">
    <location>
        <begin position="23"/>
        <end position="337"/>
    </location>
</feature>
<evidence type="ECO:0000256" key="2">
    <source>
        <dbReference type="ARBA" id="ARBA00022729"/>
    </source>
</evidence>
<organism evidence="8 9">
    <name type="scientific">Pelobates cultripes</name>
    <name type="common">Western spadefoot toad</name>
    <dbReference type="NCBI Taxonomy" id="61616"/>
    <lineage>
        <taxon>Eukaryota</taxon>
        <taxon>Metazoa</taxon>
        <taxon>Chordata</taxon>
        <taxon>Craniata</taxon>
        <taxon>Vertebrata</taxon>
        <taxon>Euteleostomi</taxon>
        <taxon>Amphibia</taxon>
        <taxon>Batrachia</taxon>
        <taxon>Anura</taxon>
        <taxon>Pelobatoidea</taxon>
        <taxon>Pelobatidae</taxon>
        <taxon>Pelobates</taxon>
    </lineage>
</organism>
<sequence length="337" mass="37834">MFHSFCSICVLINLCCFEVTMATGCDIDHVTINATSGVSLNIPAGKLENVEKIILKRNNGSTSTKLFSYDLQSKKPLLRNRRYSFYDLNGTVQFVELREKDEGNYVLVKERGTYEEMCSFNIKVYGQIRNISINQSLVLVNDTCVVILNCTALAKDETTFYWSRDQEDLRHNSNILQIILTSDNVDSYYNCTAKNSVSKSSVTIKPFTGCKMPPEKNFDFVAVSVSVSLAVLGIILALQIYKVVLRRHKTTGTFTLTPPERAPLPEPVEPQAAGFLTIYSQVQRTPVKNNIATGTERPRAEHMHRLDSLPGYHQPESNTLSTIYELAGHCERNGNLT</sequence>
<dbReference type="EMBL" id="OW240924">
    <property type="protein sequence ID" value="CAH2327034.1"/>
    <property type="molecule type" value="Genomic_DNA"/>
</dbReference>
<evidence type="ECO:0000256" key="1">
    <source>
        <dbReference type="ARBA" id="ARBA00004370"/>
    </source>
</evidence>
<name>A0AAD1TGY4_PELCU</name>
<dbReference type="AlphaFoldDB" id="A0AAD1TGY4"/>
<dbReference type="PANTHER" id="PTHR12080">
    <property type="entry name" value="SIGNALING LYMPHOCYTIC ACTIVATION MOLECULE"/>
    <property type="match status" value="1"/>
</dbReference>
<gene>
    <name evidence="8" type="ORF">PECUL_23A021524</name>
</gene>
<evidence type="ECO:0000259" key="7">
    <source>
        <dbReference type="PROSITE" id="PS50835"/>
    </source>
</evidence>
<accession>A0AAD1TGY4</accession>
<dbReference type="InterPro" id="IPR007110">
    <property type="entry name" value="Ig-like_dom"/>
</dbReference>
<evidence type="ECO:0000256" key="5">
    <source>
        <dbReference type="SAM" id="Phobius"/>
    </source>
</evidence>
<evidence type="ECO:0000313" key="8">
    <source>
        <dbReference type="EMBL" id="CAH2327034.1"/>
    </source>
</evidence>
<feature type="signal peptide" evidence="6">
    <location>
        <begin position="1"/>
        <end position="22"/>
    </location>
</feature>
<reference evidence="8" key="1">
    <citation type="submission" date="2022-03" db="EMBL/GenBank/DDBJ databases">
        <authorList>
            <person name="Alioto T."/>
            <person name="Alioto T."/>
            <person name="Gomez Garrido J."/>
        </authorList>
    </citation>
    <scope>NUCLEOTIDE SEQUENCE</scope>
</reference>
<feature type="transmembrane region" description="Helical" evidence="5">
    <location>
        <begin position="220"/>
        <end position="241"/>
    </location>
</feature>
<proteinExistence type="predicted"/>
<keyword evidence="5" id="KW-1133">Transmembrane helix</keyword>